<evidence type="ECO:0000256" key="1">
    <source>
        <dbReference type="SAM" id="Phobius"/>
    </source>
</evidence>
<sequence>MNKTAVDAASALAATTDQAVPAVLDADQDPAGGIALSGRNRACARARVLAGLVLTSGIVITLSSIDTSVSAPH</sequence>
<keyword evidence="1" id="KW-0812">Transmembrane</keyword>
<gene>
    <name evidence="2" type="ORF">ACFQMG_28990</name>
</gene>
<organism evidence="2 3">
    <name type="scientific">Kitasatospora paranensis</name>
    <dbReference type="NCBI Taxonomy" id="258053"/>
    <lineage>
        <taxon>Bacteria</taxon>
        <taxon>Bacillati</taxon>
        <taxon>Actinomycetota</taxon>
        <taxon>Actinomycetes</taxon>
        <taxon>Kitasatosporales</taxon>
        <taxon>Streptomycetaceae</taxon>
        <taxon>Kitasatospora</taxon>
    </lineage>
</organism>
<evidence type="ECO:0000313" key="2">
    <source>
        <dbReference type="EMBL" id="MFC7183586.1"/>
    </source>
</evidence>
<comment type="caution">
    <text evidence="2">The sequence shown here is derived from an EMBL/GenBank/DDBJ whole genome shotgun (WGS) entry which is preliminary data.</text>
</comment>
<keyword evidence="3" id="KW-1185">Reference proteome</keyword>
<feature type="transmembrane region" description="Helical" evidence="1">
    <location>
        <begin position="46"/>
        <end position="65"/>
    </location>
</feature>
<dbReference type="Proteomes" id="UP001596435">
    <property type="component" value="Unassembled WGS sequence"/>
</dbReference>
<keyword evidence="1" id="KW-1133">Transmembrane helix</keyword>
<dbReference type="EMBL" id="JBHTAJ010000072">
    <property type="protein sequence ID" value="MFC7183586.1"/>
    <property type="molecule type" value="Genomic_DNA"/>
</dbReference>
<protein>
    <submittedName>
        <fullName evidence="2">Uncharacterized protein</fullName>
    </submittedName>
</protein>
<reference evidence="3" key="1">
    <citation type="journal article" date="2019" name="Int. J. Syst. Evol. Microbiol.">
        <title>The Global Catalogue of Microorganisms (GCM) 10K type strain sequencing project: providing services to taxonomists for standard genome sequencing and annotation.</title>
        <authorList>
            <consortium name="The Broad Institute Genomics Platform"/>
            <consortium name="The Broad Institute Genome Sequencing Center for Infectious Disease"/>
            <person name="Wu L."/>
            <person name="Ma J."/>
        </authorList>
    </citation>
    <scope>NUCLEOTIDE SEQUENCE [LARGE SCALE GENOMIC DNA]</scope>
    <source>
        <strain evidence="3">CGMCC 1.12859</strain>
    </source>
</reference>
<name>A0ABW2G288_9ACTN</name>
<dbReference type="RefSeq" id="WP_345704480.1">
    <property type="nucleotide sequence ID" value="NZ_BAABKV010000001.1"/>
</dbReference>
<evidence type="ECO:0000313" key="3">
    <source>
        <dbReference type="Proteomes" id="UP001596435"/>
    </source>
</evidence>
<keyword evidence="1" id="KW-0472">Membrane</keyword>
<accession>A0ABW2G288</accession>
<proteinExistence type="predicted"/>